<sequence length="166" mass="19548">MTAKYLVRGNDTFVFFGIDKLGIILFEDLTDHTDQCFDHIDQCFHLHGQAEGNKWKESNEWKEGKKWKESNEWKEGNKWKESNEWKEGNKWKESNEWKEGNKWKEDGSEAVAVLLLRHPPPLDGAAPQEQQRPQLFSHNNPRPVVLQCQEHRGHPLEKSARRHVPL</sequence>
<organism evidence="2 3">
    <name type="scientific">Caerostris extrusa</name>
    <name type="common">Bark spider</name>
    <name type="synonym">Caerostris bankana</name>
    <dbReference type="NCBI Taxonomy" id="172846"/>
    <lineage>
        <taxon>Eukaryota</taxon>
        <taxon>Metazoa</taxon>
        <taxon>Ecdysozoa</taxon>
        <taxon>Arthropoda</taxon>
        <taxon>Chelicerata</taxon>
        <taxon>Arachnida</taxon>
        <taxon>Araneae</taxon>
        <taxon>Araneomorphae</taxon>
        <taxon>Entelegynae</taxon>
        <taxon>Araneoidea</taxon>
        <taxon>Araneidae</taxon>
        <taxon>Caerostris</taxon>
    </lineage>
</organism>
<comment type="caution">
    <text evidence="2">The sequence shown here is derived from an EMBL/GenBank/DDBJ whole genome shotgun (WGS) entry which is preliminary data.</text>
</comment>
<keyword evidence="3" id="KW-1185">Reference proteome</keyword>
<reference evidence="2 3" key="1">
    <citation type="submission" date="2021-06" db="EMBL/GenBank/DDBJ databases">
        <title>Caerostris extrusa draft genome.</title>
        <authorList>
            <person name="Kono N."/>
            <person name="Arakawa K."/>
        </authorList>
    </citation>
    <scope>NUCLEOTIDE SEQUENCE [LARGE SCALE GENOMIC DNA]</scope>
</reference>
<dbReference type="Proteomes" id="UP001054945">
    <property type="component" value="Unassembled WGS sequence"/>
</dbReference>
<feature type="compositionally biased region" description="Polar residues" evidence="1">
    <location>
        <begin position="128"/>
        <end position="140"/>
    </location>
</feature>
<gene>
    <name evidence="2" type="ORF">CEXT_570621</name>
</gene>
<feature type="region of interest" description="Disordered" evidence="1">
    <location>
        <begin position="118"/>
        <end position="141"/>
    </location>
</feature>
<proteinExistence type="predicted"/>
<accession>A0AAV4RK81</accession>
<dbReference type="AlphaFoldDB" id="A0AAV4RK81"/>
<name>A0AAV4RK81_CAEEX</name>
<dbReference type="EMBL" id="BPLR01008062">
    <property type="protein sequence ID" value="GIY21865.1"/>
    <property type="molecule type" value="Genomic_DNA"/>
</dbReference>
<protein>
    <submittedName>
        <fullName evidence="2">Uncharacterized protein</fullName>
    </submittedName>
</protein>
<evidence type="ECO:0000313" key="2">
    <source>
        <dbReference type="EMBL" id="GIY21865.1"/>
    </source>
</evidence>
<evidence type="ECO:0000256" key="1">
    <source>
        <dbReference type="SAM" id="MobiDB-lite"/>
    </source>
</evidence>
<evidence type="ECO:0000313" key="3">
    <source>
        <dbReference type="Proteomes" id="UP001054945"/>
    </source>
</evidence>
<feature type="region of interest" description="Disordered" evidence="1">
    <location>
        <begin position="57"/>
        <end position="103"/>
    </location>
</feature>